<dbReference type="AlphaFoldDB" id="A0A5B9PBR0"/>
<keyword evidence="2" id="KW-1185">Reference proteome</keyword>
<proteinExistence type="predicted"/>
<accession>A0A5B9PBR0</accession>
<dbReference type="Proteomes" id="UP000322214">
    <property type="component" value="Chromosome"/>
</dbReference>
<reference evidence="1 2" key="1">
    <citation type="submission" date="2019-08" db="EMBL/GenBank/DDBJ databases">
        <title>Deep-cultivation of Planctomycetes and their phenomic and genomic characterization uncovers novel biology.</title>
        <authorList>
            <person name="Wiegand S."/>
            <person name="Jogler M."/>
            <person name="Boedeker C."/>
            <person name="Pinto D."/>
            <person name="Vollmers J."/>
            <person name="Rivas-Marin E."/>
            <person name="Kohn T."/>
            <person name="Peeters S.H."/>
            <person name="Heuer A."/>
            <person name="Rast P."/>
            <person name="Oberbeckmann S."/>
            <person name="Bunk B."/>
            <person name="Jeske O."/>
            <person name="Meyerdierks A."/>
            <person name="Storesund J.E."/>
            <person name="Kallscheuer N."/>
            <person name="Luecker S."/>
            <person name="Lage O.M."/>
            <person name="Pohl T."/>
            <person name="Merkel B.J."/>
            <person name="Hornburger P."/>
            <person name="Mueller R.-W."/>
            <person name="Bruemmer F."/>
            <person name="Labrenz M."/>
            <person name="Spormann A.M."/>
            <person name="Op den Camp H."/>
            <person name="Overmann J."/>
            <person name="Amann R."/>
            <person name="Jetten M.S.M."/>
            <person name="Mascher T."/>
            <person name="Medema M.H."/>
            <person name="Devos D.P."/>
            <person name="Kaster A.-K."/>
            <person name="Ovreas L."/>
            <person name="Rohde M."/>
            <person name="Galperin M.Y."/>
            <person name="Jogler C."/>
        </authorList>
    </citation>
    <scope>NUCLEOTIDE SEQUENCE [LARGE SCALE GENOMIC DNA]</scope>
    <source>
        <strain evidence="1 2">FC18</strain>
    </source>
</reference>
<dbReference type="KEGG" id="mff:MFFC18_23600"/>
<dbReference type="EMBL" id="CP042912">
    <property type="protein sequence ID" value="QEG22480.1"/>
    <property type="molecule type" value="Genomic_DNA"/>
</dbReference>
<name>A0A5B9PBR0_9BACT</name>
<organism evidence="1 2">
    <name type="scientific">Mariniblastus fucicola</name>
    <dbReference type="NCBI Taxonomy" id="980251"/>
    <lineage>
        <taxon>Bacteria</taxon>
        <taxon>Pseudomonadati</taxon>
        <taxon>Planctomycetota</taxon>
        <taxon>Planctomycetia</taxon>
        <taxon>Pirellulales</taxon>
        <taxon>Pirellulaceae</taxon>
        <taxon>Mariniblastus</taxon>
    </lineage>
</organism>
<sequence length="137" mass="15728">MTQKVESPAELHADHRHWQSDISMWKFDIQEWRSEHESALEQIEQIAELIRLHQKALNDHADTVEAIEGGLEFHEQNLAASLRDHADSDLDDALLGGHAEESKKFESQRKAHERIKKHHHVAMAHVTALKHSLEAAM</sequence>
<evidence type="ECO:0000313" key="2">
    <source>
        <dbReference type="Proteomes" id="UP000322214"/>
    </source>
</evidence>
<evidence type="ECO:0000313" key="1">
    <source>
        <dbReference type="EMBL" id="QEG22480.1"/>
    </source>
</evidence>
<dbReference type="RefSeq" id="WP_075086498.1">
    <property type="nucleotide sequence ID" value="NZ_CP042912.1"/>
</dbReference>
<protein>
    <submittedName>
        <fullName evidence="1">Uncharacterized protein</fullName>
    </submittedName>
</protein>
<gene>
    <name evidence="1" type="ORF">MFFC18_23600</name>
</gene>
<dbReference type="OrthoDB" id="280445at2"/>